<feature type="transmembrane region" description="Helical" evidence="9">
    <location>
        <begin position="811"/>
        <end position="829"/>
    </location>
</feature>
<dbReference type="InterPro" id="IPR001851">
    <property type="entry name" value="ABC_transp_permease"/>
</dbReference>
<dbReference type="Pfam" id="PF00005">
    <property type="entry name" value="ABC_tran"/>
    <property type="match status" value="2"/>
</dbReference>
<feature type="domain" description="ABC transporter" evidence="10">
    <location>
        <begin position="6"/>
        <end position="242"/>
    </location>
</feature>
<dbReference type="InterPro" id="IPR017871">
    <property type="entry name" value="ABC_transporter-like_CS"/>
</dbReference>
<dbReference type="Proteomes" id="UP001232536">
    <property type="component" value="Unassembled WGS sequence"/>
</dbReference>
<proteinExistence type="predicted"/>
<feature type="transmembrane region" description="Helical" evidence="9">
    <location>
        <begin position="576"/>
        <end position="601"/>
    </location>
</feature>
<evidence type="ECO:0000256" key="1">
    <source>
        <dbReference type="ARBA" id="ARBA00004651"/>
    </source>
</evidence>
<feature type="domain" description="ABC transporter" evidence="10">
    <location>
        <begin position="259"/>
        <end position="502"/>
    </location>
</feature>
<feature type="region of interest" description="Disordered" evidence="8">
    <location>
        <begin position="540"/>
        <end position="566"/>
    </location>
</feature>
<feature type="transmembrane region" description="Helical" evidence="9">
    <location>
        <begin position="680"/>
        <end position="702"/>
    </location>
</feature>
<evidence type="ECO:0000256" key="6">
    <source>
        <dbReference type="ARBA" id="ARBA00022989"/>
    </source>
</evidence>
<feature type="transmembrane region" description="Helical" evidence="9">
    <location>
        <begin position="886"/>
        <end position="906"/>
    </location>
</feature>
<feature type="transmembrane region" description="Helical" evidence="9">
    <location>
        <begin position="709"/>
        <end position="729"/>
    </location>
</feature>
<evidence type="ECO:0000259" key="10">
    <source>
        <dbReference type="PROSITE" id="PS50893"/>
    </source>
</evidence>
<dbReference type="PANTHER" id="PTHR43790:SF4">
    <property type="entry name" value="GUANOSINE IMPORT ATP-BINDING PROTEIN NUPO"/>
    <property type="match status" value="1"/>
</dbReference>
<feature type="transmembrane region" description="Helical" evidence="9">
    <location>
        <begin position="656"/>
        <end position="674"/>
    </location>
</feature>
<keyword evidence="12" id="KW-1185">Reference proteome</keyword>
<dbReference type="Pfam" id="PF02653">
    <property type="entry name" value="BPD_transp_2"/>
    <property type="match status" value="1"/>
</dbReference>
<dbReference type="InterPro" id="IPR003439">
    <property type="entry name" value="ABC_transporter-like_ATP-bd"/>
</dbReference>
<keyword evidence="6 9" id="KW-1133">Transmembrane helix</keyword>
<evidence type="ECO:0000256" key="9">
    <source>
        <dbReference type="SAM" id="Phobius"/>
    </source>
</evidence>
<evidence type="ECO:0000256" key="3">
    <source>
        <dbReference type="ARBA" id="ARBA00022692"/>
    </source>
</evidence>
<dbReference type="RefSeq" id="WP_304600399.1">
    <property type="nucleotide sequence ID" value="NZ_JAUQYP010000001.1"/>
</dbReference>
<keyword evidence="2" id="KW-1003">Cell membrane</keyword>
<dbReference type="PROSITE" id="PS00211">
    <property type="entry name" value="ABC_TRANSPORTER_1"/>
    <property type="match status" value="1"/>
</dbReference>
<gene>
    <name evidence="11" type="ORF">Q6348_06025</name>
</gene>
<evidence type="ECO:0000256" key="5">
    <source>
        <dbReference type="ARBA" id="ARBA00022840"/>
    </source>
</evidence>
<dbReference type="GO" id="GO:0005524">
    <property type="term" value="F:ATP binding"/>
    <property type="evidence" value="ECO:0007669"/>
    <property type="project" value="UniProtKB-KW"/>
</dbReference>
<feature type="compositionally biased region" description="Basic and acidic residues" evidence="8">
    <location>
        <begin position="550"/>
        <end position="561"/>
    </location>
</feature>
<dbReference type="CDD" id="cd03216">
    <property type="entry name" value="ABC_Carb_Monos_I"/>
    <property type="match status" value="1"/>
</dbReference>
<reference evidence="11 12" key="1">
    <citation type="submission" date="2023-07" db="EMBL/GenBank/DDBJ databases">
        <title>Description of novel actinomycetes strains, isolated from tidal flat sediment.</title>
        <authorList>
            <person name="Lu C."/>
        </authorList>
    </citation>
    <scope>NUCLEOTIDE SEQUENCE [LARGE SCALE GENOMIC DNA]</scope>
    <source>
        <strain evidence="11 12">SYSU T00b441</strain>
    </source>
</reference>
<dbReference type="SMART" id="SM00382">
    <property type="entry name" value="AAA"/>
    <property type="match status" value="2"/>
</dbReference>
<keyword evidence="4" id="KW-0547">Nucleotide-binding</keyword>
<feature type="transmembrane region" description="Helical" evidence="9">
    <location>
        <begin position="835"/>
        <end position="854"/>
    </location>
</feature>
<dbReference type="InterPro" id="IPR027417">
    <property type="entry name" value="P-loop_NTPase"/>
</dbReference>
<feature type="compositionally biased region" description="Low complexity" evidence="8">
    <location>
        <begin position="540"/>
        <end position="549"/>
    </location>
</feature>
<sequence>MTTPLLELRDITKAFGDLVANDRISLSVMPGRVHALVGENGAGKTTLMTMVAGTAQPDSGRIVFDGREVEITSPHRAASLGIGMVHQHFKLVPSLTVAANVFLGRELRTQRGTLDTAAMEHEVAELSRRFGLAIDPKARISSLSVGLRQRVEVLKALSHDTRLLILDEPTAVLTPQETDELFVVVRDLARKGCAVLFISHKLGEVLEIADDVTVIRDGQVIDTRPAAGLSQADIAQMMVGREVLLRIAHTPATPGDVVLSVEDLTVVDHRGVNALTDLSLQVRSGEIVGIAGVEGNGQSELAAAVAGMQPVAAGRIVLDGAEITTAPVAQRRAAGLAYIPEDRHEVGSGPNLSVAENVIPTHLTPPVARYGWVDNAAAAAFTRELIEQFDIRGAGPATPISSLSGGNMQKVIIAREFASEPRLLAVSQPTRGVDVGAMEFVHNAIVARRDAGAGVLLLSADLNEVMSLSDRLLVMHRGRIVAEFTQETMSEAAVGLAMAGTAPTEEDIARAREQHERTAAAVATSAQGAPVAQAAGVGHAAREAAAAPDRPARSRRTERGAPETWSARVARGARRALAASVQPVVAIVLALLIGMGIILALGENPMDAYDQLFFSSFRTPFGVAAFLAQFIPLVVLASAVIVSFRAGFFNIGGEGQLFLGAFTAAWAGFTFTGLPGPVLTLVVLLAGFVGGMVWGFIPGLLLALWRVDIIVTTLMMSSIAALLTAYLVTGPFKDPTAGMAASAKIAPDAHLPLFVARYGIGLDLVIALAIAVVLGLILTRSTWGLNVRQLGEMNRFAEYTGVSAKKMSVQVMSLAGGAAGLAGAIFVLGPNGGRFLQNFSPGYGFLGITVALLARLNPWAAILAAAFYANMMSGANGMQINTDVPFPLVNVLQGIIILIITAVFVIDRRTRERILAMLPFRRRGATASGPGPETAARQGDVAVAPVAASSDHHRGDV</sequence>
<evidence type="ECO:0000313" key="11">
    <source>
        <dbReference type="EMBL" id="MDO8106754.1"/>
    </source>
</evidence>
<organism evidence="11 12">
    <name type="scientific">Actinotalea lenta</name>
    <dbReference type="NCBI Taxonomy" id="3064654"/>
    <lineage>
        <taxon>Bacteria</taxon>
        <taxon>Bacillati</taxon>
        <taxon>Actinomycetota</taxon>
        <taxon>Actinomycetes</taxon>
        <taxon>Micrococcales</taxon>
        <taxon>Cellulomonadaceae</taxon>
        <taxon>Actinotalea</taxon>
    </lineage>
</organism>
<evidence type="ECO:0000313" key="12">
    <source>
        <dbReference type="Proteomes" id="UP001232536"/>
    </source>
</evidence>
<evidence type="ECO:0000256" key="7">
    <source>
        <dbReference type="ARBA" id="ARBA00023136"/>
    </source>
</evidence>
<name>A0ABT9D7D7_9CELL</name>
<dbReference type="SUPFAM" id="SSF52540">
    <property type="entry name" value="P-loop containing nucleoside triphosphate hydrolases"/>
    <property type="match status" value="2"/>
</dbReference>
<evidence type="ECO:0000256" key="8">
    <source>
        <dbReference type="SAM" id="MobiDB-lite"/>
    </source>
</evidence>
<keyword evidence="5 11" id="KW-0067">ATP-binding</keyword>
<dbReference type="CDD" id="cd06580">
    <property type="entry name" value="TM_PBP1_transp_TpRbsC_like"/>
    <property type="match status" value="1"/>
</dbReference>
<feature type="transmembrane region" description="Helical" evidence="9">
    <location>
        <begin position="621"/>
        <end position="644"/>
    </location>
</feature>
<dbReference type="PROSITE" id="PS50893">
    <property type="entry name" value="ABC_TRANSPORTER_2"/>
    <property type="match status" value="2"/>
</dbReference>
<keyword evidence="7 9" id="KW-0472">Membrane</keyword>
<evidence type="ECO:0000256" key="2">
    <source>
        <dbReference type="ARBA" id="ARBA00022475"/>
    </source>
</evidence>
<dbReference type="EMBL" id="JAUQYP010000001">
    <property type="protein sequence ID" value="MDO8106754.1"/>
    <property type="molecule type" value="Genomic_DNA"/>
</dbReference>
<dbReference type="CDD" id="cd03215">
    <property type="entry name" value="ABC_Carb_Monos_II"/>
    <property type="match status" value="1"/>
</dbReference>
<comment type="caution">
    <text evidence="11">The sequence shown here is derived from an EMBL/GenBank/DDBJ whole genome shotgun (WGS) entry which is preliminary data.</text>
</comment>
<dbReference type="Gene3D" id="3.40.50.300">
    <property type="entry name" value="P-loop containing nucleotide triphosphate hydrolases"/>
    <property type="match status" value="2"/>
</dbReference>
<dbReference type="PANTHER" id="PTHR43790">
    <property type="entry name" value="CARBOHYDRATE TRANSPORT ATP-BINDING PROTEIN MG119-RELATED"/>
    <property type="match status" value="1"/>
</dbReference>
<keyword evidence="3 9" id="KW-0812">Transmembrane</keyword>
<comment type="subcellular location">
    <subcellularLocation>
        <location evidence="1">Cell membrane</location>
        <topology evidence="1">Multi-pass membrane protein</topology>
    </subcellularLocation>
</comment>
<dbReference type="InterPro" id="IPR050107">
    <property type="entry name" value="ABC_carbohydrate_import_ATPase"/>
</dbReference>
<feature type="transmembrane region" description="Helical" evidence="9">
    <location>
        <begin position="758"/>
        <end position="778"/>
    </location>
</feature>
<accession>A0ABT9D7D7</accession>
<dbReference type="InterPro" id="IPR003593">
    <property type="entry name" value="AAA+_ATPase"/>
</dbReference>
<protein>
    <submittedName>
        <fullName evidence="11">ATP-binding cassette domain-containing protein</fullName>
    </submittedName>
</protein>
<evidence type="ECO:0000256" key="4">
    <source>
        <dbReference type="ARBA" id="ARBA00022741"/>
    </source>
</evidence>